<feature type="domain" description="Thiolase C-terminal" evidence="9">
    <location>
        <begin position="294"/>
        <end position="416"/>
    </location>
</feature>
<sequence>MQRVQQLAAHLSGSATTDLAALQVKRPDDVVITLAIRSPLCKAKKGAFKDARTDELMLEIFKHVISHSKVEPEAIGDVCVGTVLTPNAAYFARAAMLAAGFPDTVPVQIINRFCSSGLMAVTTVANQIRSGQIKIGLAVGVESMSENPDQGGPSFSDLISSNQASKDCQERMGWTSENVALEFDISRQEQDAFAAESFRKAEEAERDGRFLDEIVPFTVLQKQPGSHEKVPVVVTKDDGIRYGTTQEKLAKINAAFPQWGNSTTTGGNASQITDGAAAILVMTRQEAEKRGLPILGKHITTAVAGVPPRIMGVGPVYAIPLALKTAGLQTTDIDLFEINEAFASQCVHCVKTLGLPSHKVVNVNGGAIAFGHPLDKSPVYRARQIVTGLHELRRREGKLLLTSMCIGTGMGAAAIFLGECSSVELEDGE</sequence>
<evidence type="ECO:0000256" key="4">
    <source>
        <dbReference type="ARBA" id="ARBA00023315"/>
    </source>
</evidence>
<dbReference type="PIRSF" id="PIRSF000429">
    <property type="entry name" value="Ac-CoA_Ac_transf"/>
    <property type="match status" value="1"/>
</dbReference>
<reference evidence="11" key="2">
    <citation type="submission" date="2015-01" db="EMBL/GenBank/DDBJ databases">
        <title>Evolutionary Origins and Diversification of the Mycorrhizal Mutualists.</title>
        <authorList>
            <consortium name="DOE Joint Genome Institute"/>
            <consortium name="Mycorrhizal Genomics Consortium"/>
            <person name="Kohler A."/>
            <person name="Kuo A."/>
            <person name="Nagy L.G."/>
            <person name="Floudas D."/>
            <person name="Copeland A."/>
            <person name="Barry K.W."/>
            <person name="Cichocki N."/>
            <person name="Veneault-Fourrey C."/>
            <person name="LaButti K."/>
            <person name="Lindquist E.A."/>
            <person name="Lipzen A."/>
            <person name="Lundell T."/>
            <person name="Morin E."/>
            <person name="Murat C."/>
            <person name="Riley R."/>
            <person name="Ohm R."/>
            <person name="Sun H."/>
            <person name="Tunlid A."/>
            <person name="Henrissat B."/>
            <person name="Grigoriev I.V."/>
            <person name="Hibbett D.S."/>
            <person name="Martin F."/>
        </authorList>
    </citation>
    <scope>NUCLEOTIDE SEQUENCE [LARGE SCALE GENOMIC DNA]</scope>
    <source>
        <strain evidence="11">h7</strain>
    </source>
</reference>
<dbReference type="AlphaFoldDB" id="A0A0C3CUQ8"/>
<name>A0A0C3CUQ8_HEBCY</name>
<dbReference type="NCBIfam" id="TIGR01930">
    <property type="entry name" value="AcCoA-C-Actrans"/>
    <property type="match status" value="1"/>
</dbReference>
<dbReference type="PANTHER" id="PTHR43853">
    <property type="entry name" value="3-KETOACYL-COA THIOLASE, PEROXISOMAL"/>
    <property type="match status" value="1"/>
</dbReference>
<organism evidence="10 11">
    <name type="scientific">Hebeloma cylindrosporum</name>
    <dbReference type="NCBI Taxonomy" id="76867"/>
    <lineage>
        <taxon>Eukaryota</taxon>
        <taxon>Fungi</taxon>
        <taxon>Dikarya</taxon>
        <taxon>Basidiomycota</taxon>
        <taxon>Agaricomycotina</taxon>
        <taxon>Agaricomycetes</taxon>
        <taxon>Agaricomycetidae</taxon>
        <taxon>Agaricales</taxon>
        <taxon>Agaricineae</taxon>
        <taxon>Hymenogastraceae</taxon>
        <taxon>Hebeloma</taxon>
    </lineage>
</organism>
<evidence type="ECO:0000256" key="5">
    <source>
        <dbReference type="ARBA" id="ARBA00047605"/>
    </source>
</evidence>
<evidence type="ECO:0000259" key="9">
    <source>
        <dbReference type="Pfam" id="PF02803"/>
    </source>
</evidence>
<dbReference type="PANTHER" id="PTHR43853:SF10">
    <property type="entry name" value="ACETYL-COA C-ACETYLTRANSFERASE"/>
    <property type="match status" value="1"/>
</dbReference>
<dbReference type="EMBL" id="KN831769">
    <property type="protein sequence ID" value="KIM47859.1"/>
    <property type="molecule type" value="Genomic_DNA"/>
</dbReference>
<keyword evidence="3 7" id="KW-0808">Transferase</keyword>
<dbReference type="InterPro" id="IPR016039">
    <property type="entry name" value="Thiolase-like"/>
</dbReference>
<dbReference type="GO" id="GO:0006635">
    <property type="term" value="P:fatty acid beta-oxidation"/>
    <property type="evidence" value="ECO:0007669"/>
    <property type="project" value="TreeGrafter"/>
</dbReference>
<proteinExistence type="inferred from homology"/>
<feature type="active site" description="Acyl-thioester intermediate" evidence="6">
    <location>
        <position position="114"/>
    </location>
</feature>
<evidence type="ECO:0000259" key="8">
    <source>
        <dbReference type="Pfam" id="PF00108"/>
    </source>
</evidence>
<feature type="active site" description="Proton acceptor" evidence="6">
    <location>
        <position position="372"/>
    </location>
</feature>
<feature type="active site" description="Proton acceptor" evidence="6">
    <location>
        <position position="405"/>
    </location>
</feature>
<gene>
    <name evidence="10" type="ORF">M413DRAFT_62605</name>
</gene>
<dbReference type="OrthoDB" id="5404651at2759"/>
<keyword evidence="11" id="KW-1185">Reference proteome</keyword>
<comment type="similarity">
    <text evidence="2 7">Belongs to the thiolase-like superfamily. Thiolase family.</text>
</comment>
<protein>
    <recommendedName>
        <fullName evidence="12">3-ketoacyl-CoA thiolase</fullName>
    </recommendedName>
</protein>
<dbReference type="InterPro" id="IPR020617">
    <property type="entry name" value="Thiolase_C"/>
</dbReference>
<dbReference type="InterPro" id="IPR020615">
    <property type="entry name" value="Thiolase_acyl_enz_int_AS"/>
</dbReference>
<evidence type="ECO:0000313" key="11">
    <source>
        <dbReference type="Proteomes" id="UP000053424"/>
    </source>
</evidence>
<dbReference type="Pfam" id="PF00108">
    <property type="entry name" value="Thiolase_N"/>
    <property type="match status" value="1"/>
</dbReference>
<dbReference type="GO" id="GO:0003988">
    <property type="term" value="F:acetyl-CoA C-acyltransferase activity"/>
    <property type="evidence" value="ECO:0007669"/>
    <property type="project" value="UniProtKB-EC"/>
</dbReference>
<dbReference type="Pfam" id="PF02803">
    <property type="entry name" value="Thiolase_C"/>
    <property type="match status" value="1"/>
</dbReference>
<evidence type="ECO:0000256" key="1">
    <source>
        <dbReference type="ARBA" id="ARBA00004872"/>
    </source>
</evidence>
<dbReference type="GO" id="GO:0005777">
    <property type="term" value="C:peroxisome"/>
    <property type="evidence" value="ECO:0007669"/>
    <property type="project" value="TreeGrafter"/>
</dbReference>
<comment type="catalytic activity">
    <reaction evidence="5">
        <text>an acyl-CoA + acetyl-CoA = a 3-oxoacyl-CoA + CoA</text>
        <dbReference type="Rhea" id="RHEA:21564"/>
        <dbReference type="ChEBI" id="CHEBI:57287"/>
        <dbReference type="ChEBI" id="CHEBI:57288"/>
        <dbReference type="ChEBI" id="CHEBI:58342"/>
        <dbReference type="ChEBI" id="CHEBI:90726"/>
        <dbReference type="EC" id="2.3.1.16"/>
    </reaction>
</comment>
<evidence type="ECO:0000256" key="2">
    <source>
        <dbReference type="ARBA" id="ARBA00010982"/>
    </source>
</evidence>
<evidence type="ECO:0000256" key="6">
    <source>
        <dbReference type="PIRSR" id="PIRSR000429-1"/>
    </source>
</evidence>
<evidence type="ECO:0000313" key="10">
    <source>
        <dbReference type="EMBL" id="KIM47859.1"/>
    </source>
</evidence>
<reference evidence="10 11" key="1">
    <citation type="submission" date="2014-04" db="EMBL/GenBank/DDBJ databases">
        <authorList>
            <consortium name="DOE Joint Genome Institute"/>
            <person name="Kuo A."/>
            <person name="Gay G."/>
            <person name="Dore J."/>
            <person name="Kohler A."/>
            <person name="Nagy L.G."/>
            <person name="Floudas D."/>
            <person name="Copeland A."/>
            <person name="Barry K.W."/>
            <person name="Cichocki N."/>
            <person name="Veneault-Fourrey C."/>
            <person name="LaButti K."/>
            <person name="Lindquist E.A."/>
            <person name="Lipzen A."/>
            <person name="Lundell T."/>
            <person name="Morin E."/>
            <person name="Murat C."/>
            <person name="Sun H."/>
            <person name="Tunlid A."/>
            <person name="Henrissat B."/>
            <person name="Grigoriev I.V."/>
            <person name="Hibbett D.S."/>
            <person name="Martin F."/>
            <person name="Nordberg H.P."/>
            <person name="Cantor M.N."/>
            <person name="Hua S.X."/>
        </authorList>
    </citation>
    <scope>NUCLEOTIDE SEQUENCE [LARGE SCALE GENOMIC DNA]</scope>
    <source>
        <strain evidence="11">h7</strain>
    </source>
</reference>
<dbReference type="HOGENOM" id="CLU_031026_1_1_1"/>
<dbReference type="CDD" id="cd00751">
    <property type="entry name" value="thiolase"/>
    <property type="match status" value="1"/>
</dbReference>
<evidence type="ECO:0000256" key="7">
    <source>
        <dbReference type="RuleBase" id="RU003557"/>
    </source>
</evidence>
<dbReference type="GO" id="GO:0010124">
    <property type="term" value="P:phenylacetate catabolic process"/>
    <property type="evidence" value="ECO:0007669"/>
    <property type="project" value="TreeGrafter"/>
</dbReference>
<keyword evidence="4 7" id="KW-0012">Acyltransferase</keyword>
<evidence type="ECO:0008006" key="12">
    <source>
        <dbReference type="Google" id="ProtNLM"/>
    </source>
</evidence>
<comment type="pathway">
    <text evidence="1">Lipid metabolism; fatty acid metabolism.</text>
</comment>
<evidence type="ECO:0000256" key="3">
    <source>
        <dbReference type="ARBA" id="ARBA00022679"/>
    </source>
</evidence>
<dbReference type="InterPro" id="IPR020616">
    <property type="entry name" value="Thiolase_N"/>
</dbReference>
<dbReference type="Gene3D" id="3.40.47.10">
    <property type="match status" value="2"/>
</dbReference>
<dbReference type="InterPro" id="IPR002155">
    <property type="entry name" value="Thiolase"/>
</dbReference>
<dbReference type="InterPro" id="IPR050215">
    <property type="entry name" value="Thiolase-like_sf_Thiolase"/>
</dbReference>
<dbReference type="STRING" id="686832.A0A0C3CUQ8"/>
<dbReference type="PROSITE" id="PS00098">
    <property type="entry name" value="THIOLASE_1"/>
    <property type="match status" value="1"/>
</dbReference>
<accession>A0A0C3CUQ8</accession>
<dbReference type="SUPFAM" id="SSF53901">
    <property type="entry name" value="Thiolase-like"/>
    <property type="match status" value="2"/>
</dbReference>
<feature type="domain" description="Thiolase N-terminal" evidence="8">
    <location>
        <begin position="30"/>
        <end position="284"/>
    </location>
</feature>
<dbReference type="Proteomes" id="UP000053424">
    <property type="component" value="Unassembled WGS sequence"/>
</dbReference>